<dbReference type="Proteomes" id="UP000310200">
    <property type="component" value="Unassembled WGS sequence"/>
</dbReference>
<dbReference type="AlphaFoldDB" id="A0A4S2KHX6"/>
<comment type="caution">
    <text evidence="1">The sequence shown here is derived from an EMBL/GenBank/DDBJ whole genome shotgun (WGS) entry which is preliminary data.</text>
</comment>
<dbReference type="EMBL" id="QBLH01002732">
    <property type="protein sequence ID" value="TGZ47397.1"/>
    <property type="molecule type" value="Genomic_DNA"/>
</dbReference>
<evidence type="ECO:0000313" key="1">
    <source>
        <dbReference type="EMBL" id="TGZ47397.1"/>
    </source>
</evidence>
<proteinExistence type="predicted"/>
<organism evidence="1 2">
    <name type="scientific">Temnothorax longispinosus</name>
    <dbReference type="NCBI Taxonomy" id="300112"/>
    <lineage>
        <taxon>Eukaryota</taxon>
        <taxon>Metazoa</taxon>
        <taxon>Ecdysozoa</taxon>
        <taxon>Arthropoda</taxon>
        <taxon>Hexapoda</taxon>
        <taxon>Insecta</taxon>
        <taxon>Pterygota</taxon>
        <taxon>Neoptera</taxon>
        <taxon>Endopterygota</taxon>
        <taxon>Hymenoptera</taxon>
        <taxon>Apocrita</taxon>
        <taxon>Aculeata</taxon>
        <taxon>Formicoidea</taxon>
        <taxon>Formicidae</taxon>
        <taxon>Myrmicinae</taxon>
        <taxon>Temnothorax</taxon>
    </lineage>
</organism>
<keyword evidence="2" id="KW-1185">Reference proteome</keyword>
<gene>
    <name evidence="1" type="ORF">DBV15_00199</name>
</gene>
<evidence type="ECO:0000313" key="2">
    <source>
        <dbReference type="Proteomes" id="UP000310200"/>
    </source>
</evidence>
<sequence>MYIHIHKYVLIYKATALAFLYHLLSNNAFVDTPFVRSSPSLTYYVRATPNAIARYALLAAHYNYDNSPI</sequence>
<name>A0A4S2KHX6_9HYME</name>
<reference evidence="1 2" key="1">
    <citation type="journal article" date="2019" name="Philos. Trans. R. Soc. Lond., B, Biol. Sci.">
        <title>Ant behaviour and brain gene expression of defending hosts depend on the ecological success of the intruding social parasite.</title>
        <authorList>
            <person name="Kaur R."/>
            <person name="Stoldt M."/>
            <person name="Jongepier E."/>
            <person name="Feldmeyer B."/>
            <person name="Menzel F."/>
            <person name="Bornberg-Bauer E."/>
            <person name="Foitzik S."/>
        </authorList>
    </citation>
    <scope>NUCLEOTIDE SEQUENCE [LARGE SCALE GENOMIC DNA]</scope>
    <source>
        <tissue evidence="1">Whole body</tissue>
    </source>
</reference>
<protein>
    <submittedName>
        <fullName evidence="1">Uncharacterized protein</fullName>
    </submittedName>
</protein>
<accession>A0A4S2KHX6</accession>